<name>A0A3M6D8F0_9PSED</name>
<evidence type="ECO:0000313" key="2">
    <source>
        <dbReference type="Proteomes" id="UP000279173"/>
    </source>
</evidence>
<dbReference type="Proteomes" id="UP000279173">
    <property type="component" value="Unassembled WGS sequence"/>
</dbReference>
<protein>
    <submittedName>
        <fullName evidence="1">Uncharacterized protein</fullName>
    </submittedName>
</protein>
<gene>
    <name evidence="1" type="ORF">ALP10_03875</name>
</gene>
<comment type="caution">
    <text evidence="1">The sequence shown here is derived from an EMBL/GenBank/DDBJ whole genome shotgun (WGS) entry which is preliminary data.</text>
</comment>
<accession>A0A3M6D8F0</accession>
<reference evidence="1 2" key="1">
    <citation type="submission" date="2018-08" db="EMBL/GenBank/DDBJ databases">
        <title>Recombination of ecologically and evolutionarily significant loci maintains genetic cohesion in the Pseudomonas syringae species complex.</title>
        <authorList>
            <person name="Dillon M."/>
            <person name="Thakur S."/>
            <person name="Almeida R.N.D."/>
            <person name="Weir B.S."/>
            <person name="Guttman D.S."/>
        </authorList>
    </citation>
    <scope>NUCLEOTIDE SEQUENCE [LARGE SCALE GENOMIC DNA]</scope>
    <source>
        <strain evidence="1 2">ICMP 3263</strain>
    </source>
</reference>
<dbReference type="AlphaFoldDB" id="A0A3M6D8F0"/>
<dbReference type="EMBL" id="RBUT01000030">
    <property type="protein sequence ID" value="RMV52389.1"/>
    <property type="molecule type" value="Genomic_DNA"/>
</dbReference>
<evidence type="ECO:0000313" key="1">
    <source>
        <dbReference type="EMBL" id="RMV52389.1"/>
    </source>
</evidence>
<organism evidence="1 2">
    <name type="scientific">Pseudomonas syringae pv. helianthi</name>
    <dbReference type="NCBI Taxonomy" id="251654"/>
    <lineage>
        <taxon>Bacteria</taxon>
        <taxon>Pseudomonadati</taxon>
        <taxon>Pseudomonadota</taxon>
        <taxon>Gammaproteobacteria</taxon>
        <taxon>Pseudomonadales</taxon>
        <taxon>Pseudomonadaceae</taxon>
        <taxon>Pseudomonas</taxon>
    </lineage>
</organism>
<proteinExistence type="predicted"/>
<sequence length="65" mass="7292">MPLDMHEWPVPGRRLHHLQPSSIPPSVVPYSPTLKYEDLSPPHELTWHRYGELSAEGSFESGGSA</sequence>